<organism evidence="1 2">
    <name type="scientific">Spirosoma endbachense</name>
    <dbReference type="NCBI Taxonomy" id="2666025"/>
    <lineage>
        <taxon>Bacteria</taxon>
        <taxon>Pseudomonadati</taxon>
        <taxon>Bacteroidota</taxon>
        <taxon>Cytophagia</taxon>
        <taxon>Cytophagales</taxon>
        <taxon>Cytophagaceae</taxon>
        <taxon>Spirosoma</taxon>
    </lineage>
</organism>
<dbReference type="KEGG" id="senf:GJR95_15435"/>
<gene>
    <name evidence="1" type="ORF">GJR95_15435</name>
</gene>
<dbReference type="EMBL" id="CP045997">
    <property type="protein sequence ID" value="QHV96326.1"/>
    <property type="molecule type" value="Genomic_DNA"/>
</dbReference>
<reference evidence="1 2" key="1">
    <citation type="submission" date="2019-11" db="EMBL/GenBank/DDBJ databases">
        <title>Spirosoma endbachense sp. nov., isolated from a natural salt meadow.</title>
        <authorList>
            <person name="Rojas J."/>
            <person name="Ambika Manirajan B."/>
            <person name="Ratering S."/>
            <person name="Suarez C."/>
            <person name="Geissler-Plaum R."/>
            <person name="Schnell S."/>
        </authorList>
    </citation>
    <scope>NUCLEOTIDE SEQUENCE [LARGE SCALE GENOMIC DNA]</scope>
    <source>
        <strain evidence="1 2">I-24</strain>
    </source>
</reference>
<accession>A0A6P1VY59</accession>
<sequence>MALSRQAASVVEARLKGTKLNLAEDSELELMWNHVIFRLGVKVAPKDLNTHVFELSVLNDWILQHYGSRLTTEEVKVAYDLACTQKLAIEELFSILSPKHVGIVLESYLRYTKEDLEINRVFTQQLLIENEKEQTPEEINAFMESALKQAKEEVDAGKFYFDAGNGLFDWLLLNGRITIDEDQADHFYNKAKQQLPNLLDREKSNVTPGDTGKRSQLEKLIEQLEMGKFGNDHEARVQSYAKRLFLNHYLKTLSNEEK</sequence>
<dbReference type="AlphaFoldDB" id="A0A6P1VY59"/>
<protein>
    <submittedName>
        <fullName evidence="1">Uncharacterized protein</fullName>
    </submittedName>
</protein>
<evidence type="ECO:0000313" key="1">
    <source>
        <dbReference type="EMBL" id="QHV96326.1"/>
    </source>
</evidence>
<name>A0A6P1VY59_9BACT</name>
<keyword evidence="2" id="KW-1185">Reference proteome</keyword>
<dbReference type="Proteomes" id="UP000464577">
    <property type="component" value="Chromosome"/>
</dbReference>
<proteinExistence type="predicted"/>
<evidence type="ECO:0000313" key="2">
    <source>
        <dbReference type="Proteomes" id="UP000464577"/>
    </source>
</evidence>